<reference evidence="2 3" key="1">
    <citation type="submission" date="2023-07" db="EMBL/GenBank/DDBJ databases">
        <title>Genomic Encyclopedia of Type Strains, Phase IV (KMG-IV): sequencing the most valuable type-strain genomes for metagenomic binning, comparative biology and taxonomic classification.</title>
        <authorList>
            <person name="Goeker M."/>
        </authorList>
    </citation>
    <scope>NUCLEOTIDE SEQUENCE [LARGE SCALE GENOMIC DNA]</scope>
    <source>
        <strain evidence="2 3">DSM 15448</strain>
    </source>
</reference>
<organism evidence="2 3">
    <name type="scientific">Alkalibacillus filiformis</name>
    <dbReference type="NCBI Taxonomy" id="200990"/>
    <lineage>
        <taxon>Bacteria</taxon>
        <taxon>Bacillati</taxon>
        <taxon>Bacillota</taxon>
        <taxon>Bacilli</taxon>
        <taxon>Bacillales</taxon>
        <taxon>Bacillaceae</taxon>
        <taxon>Alkalibacillus</taxon>
    </lineage>
</organism>
<keyword evidence="1" id="KW-0472">Membrane</keyword>
<comment type="caution">
    <text evidence="2">The sequence shown here is derived from an EMBL/GenBank/DDBJ whole genome shotgun (WGS) entry which is preliminary data.</text>
</comment>
<evidence type="ECO:0000313" key="2">
    <source>
        <dbReference type="EMBL" id="MDQ0352840.1"/>
    </source>
</evidence>
<proteinExistence type="predicted"/>
<dbReference type="EMBL" id="JAUSUP010000015">
    <property type="protein sequence ID" value="MDQ0352840.1"/>
    <property type="molecule type" value="Genomic_DNA"/>
</dbReference>
<feature type="transmembrane region" description="Helical" evidence="1">
    <location>
        <begin position="12"/>
        <end position="34"/>
    </location>
</feature>
<gene>
    <name evidence="2" type="ORF">J2R98_002691</name>
</gene>
<keyword evidence="1" id="KW-1133">Transmembrane helix</keyword>
<protein>
    <recommendedName>
        <fullName evidence="4">DUF3953 domain-containing protein</fullName>
    </recommendedName>
</protein>
<feature type="transmembrane region" description="Helical" evidence="1">
    <location>
        <begin position="40"/>
        <end position="59"/>
    </location>
</feature>
<keyword evidence="1" id="KW-0812">Transmembrane</keyword>
<dbReference type="Proteomes" id="UP001236723">
    <property type="component" value="Unassembled WGS sequence"/>
</dbReference>
<dbReference type="RefSeq" id="WP_307069743.1">
    <property type="nucleotide sequence ID" value="NZ_JAUSUP010000015.1"/>
</dbReference>
<name>A0ABU0DXG8_9BACI</name>
<sequence length="89" mass="10294">MENTLQYKILKPYIKVLLLILTILSTCLVIWVGFTGRESILPFLLTLTLFFSISNLMLIDENPNRKKFYRALFFVLCLSVVLAFASLFV</sequence>
<keyword evidence="3" id="KW-1185">Reference proteome</keyword>
<accession>A0ABU0DXG8</accession>
<feature type="transmembrane region" description="Helical" evidence="1">
    <location>
        <begin position="71"/>
        <end position="88"/>
    </location>
</feature>
<evidence type="ECO:0000313" key="3">
    <source>
        <dbReference type="Proteomes" id="UP001236723"/>
    </source>
</evidence>
<evidence type="ECO:0000256" key="1">
    <source>
        <dbReference type="SAM" id="Phobius"/>
    </source>
</evidence>
<evidence type="ECO:0008006" key="4">
    <source>
        <dbReference type="Google" id="ProtNLM"/>
    </source>
</evidence>